<gene>
    <name evidence="1" type="ORF">AnigIFM63604_003093</name>
</gene>
<evidence type="ECO:0000313" key="1">
    <source>
        <dbReference type="EMBL" id="GLA55874.1"/>
    </source>
</evidence>
<comment type="caution">
    <text evidence="1">The sequence shown here is derived from an EMBL/GenBank/DDBJ whole genome shotgun (WGS) entry which is preliminary data.</text>
</comment>
<sequence length="177" mass="20493">MADMRNPQEQMYRCTAKECTKTFTSIDDWRSHVGEYSFENGHICLYDDCGELILSRSNEWLAHRSHLYMKHNVKHWETDELAKSFIDNNFHSVEEGRIWCHTCRSMLGLNNRAEALHHFERHVRDGSQVEIPGQTKYANTNRVRKVEAGTAERPADEGESGVIDLSRRGTVAWIDPA</sequence>
<evidence type="ECO:0008006" key="3">
    <source>
        <dbReference type="Google" id="ProtNLM"/>
    </source>
</evidence>
<dbReference type="AlphaFoldDB" id="A0A9W6ACP7"/>
<organism evidence="1 2">
    <name type="scientific">Aspergillus niger</name>
    <dbReference type="NCBI Taxonomy" id="5061"/>
    <lineage>
        <taxon>Eukaryota</taxon>
        <taxon>Fungi</taxon>
        <taxon>Dikarya</taxon>
        <taxon>Ascomycota</taxon>
        <taxon>Pezizomycotina</taxon>
        <taxon>Eurotiomycetes</taxon>
        <taxon>Eurotiomycetidae</taxon>
        <taxon>Eurotiales</taxon>
        <taxon>Aspergillaceae</taxon>
        <taxon>Aspergillus</taxon>
        <taxon>Aspergillus subgen. Circumdati</taxon>
    </lineage>
</organism>
<dbReference type="Proteomes" id="UP001144191">
    <property type="component" value="Unassembled WGS sequence"/>
</dbReference>
<protein>
    <recommendedName>
        <fullName evidence="3">C2H2-type domain-containing protein</fullName>
    </recommendedName>
</protein>
<name>A0A9W6ACP7_ASPNG</name>
<accession>A0A9W6ACP7</accession>
<reference evidence="1" key="1">
    <citation type="submission" date="2022-07" db="EMBL/GenBank/DDBJ databases">
        <title>Taxonomy of Aspergillus series Nigri: significant species reduction supported by multi-species coalescent approaches.</title>
        <authorList>
            <person name="Bian C."/>
            <person name="Kusuya Y."/>
            <person name="Sklenar F."/>
            <person name="D'hooge E."/>
            <person name="Yaguchi T."/>
            <person name="Takahashi H."/>
            <person name="Hubka V."/>
        </authorList>
    </citation>
    <scope>NUCLEOTIDE SEQUENCE</scope>
    <source>
        <strain evidence="1">IFM 63604</strain>
    </source>
</reference>
<dbReference type="EMBL" id="BRPB01000170">
    <property type="protein sequence ID" value="GLA55874.1"/>
    <property type="molecule type" value="Genomic_DNA"/>
</dbReference>
<proteinExistence type="predicted"/>
<evidence type="ECO:0000313" key="2">
    <source>
        <dbReference type="Proteomes" id="UP001144191"/>
    </source>
</evidence>